<feature type="domain" description="KH type-2" evidence="9">
    <location>
        <begin position="255"/>
        <end position="337"/>
    </location>
</feature>
<evidence type="ECO:0000256" key="4">
    <source>
        <dbReference type="ARBA" id="ARBA00022884"/>
    </source>
</evidence>
<dbReference type="InterPro" id="IPR004044">
    <property type="entry name" value="KH_dom_type_2"/>
</dbReference>
<accession>A0ABV3KAQ8</accession>
<keyword evidence="6" id="KW-0963">Cytoplasm</keyword>
<dbReference type="InterPro" id="IPR027417">
    <property type="entry name" value="P-loop_NTPase"/>
</dbReference>
<feature type="binding site" evidence="6">
    <location>
        <begin position="69"/>
        <end position="73"/>
    </location>
    <ligand>
        <name>GTP</name>
        <dbReference type="ChEBI" id="CHEBI:37565"/>
    </ligand>
</feature>
<dbReference type="CDD" id="cd04163">
    <property type="entry name" value="Era"/>
    <property type="match status" value="1"/>
</dbReference>
<dbReference type="PANTHER" id="PTHR42698">
    <property type="entry name" value="GTPASE ERA"/>
    <property type="match status" value="1"/>
</dbReference>
<gene>
    <name evidence="6" type="primary">era</name>
    <name evidence="11" type="ORF">AB0O96_02160</name>
</gene>
<evidence type="ECO:0000256" key="2">
    <source>
        <dbReference type="ARBA" id="ARBA00020484"/>
    </source>
</evidence>
<dbReference type="Proteomes" id="UP001553031">
    <property type="component" value="Unassembled WGS sequence"/>
</dbReference>
<keyword evidence="6" id="KW-1003">Cell membrane</keyword>
<feature type="region of interest" description="Disordered" evidence="8">
    <location>
        <begin position="159"/>
        <end position="193"/>
    </location>
</feature>
<keyword evidence="6" id="KW-0699">rRNA-binding</keyword>
<feature type="binding site" evidence="6">
    <location>
        <begin position="133"/>
        <end position="136"/>
    </location>
    <ligand>
        <name>GTP</name>
        <dbReference type="ChEBI" id="CHEBI:37565"/>
    </ligand>
</feature>
<dbReference type="RefSeq" id="WP_303105336.1">
    <property type="nucleotide sequence ID" value="NZ_BAAARF010000003.1"/>
</dbReference>
<feature type="region of interest" description="G1" evidence="7">
    <location>
        <begin position="22"/>
        <end position="29"/>
    </location>
</feature>
<evidence type="ECO:0000313" key="11">
    <source>
        <dbReference type="EMBL" id="MEV8157001.1"/>
    </source>
</evidence>
<evidence type="ECO:0000256" key="7">
    <source>
        <dbReference type="PROSITE-ProRule" id="PRU01050"/>
    </source>
</evidence>
<keyword evidence="6" id="KW-0472">Membrane</keyword>
<dbReference type="NCBIfam" id="TIGR00231">
    <property type="entry name" value="small_GTP"/>
    <property type="match status" value="1"/>
</dbReference>
<evidence type="ECO:0000256" key="3">
    <source>
        <dbReference type="ARBA" id="ARBA00022741"/>
    </source>
</evidence>
<keyword evidence="12" id="KW-1185">Reference proteome</keyword>
<dbReference type="InterPro" id="IPR005225">
    <property type="entry name" value="Small_GTP-bd"/>
</dbReference>
<keyword evidence="6" id="KW-0690">Ribosome biogenesis</keyword>
<dbReference type="EMBL" id="JBFBLL010000001">
    <property type="protein sequence ID" value="MEV8157001.1"/>
    <property type="molecule type" value="Genomic_DNA"/>
</dbReference>
<keyword evidence="5 6" id="KW-0342">GTP-binding</keyword>
<dbReference type="InterPro" id="IPR009019">
    <property type="entry name" value="KH_sf_prok-type"/>
</dbReference>
<dbReference type="Pfam" id="PF01926">
    <property type="entry name" value="MMR_HSR1"/>
    <property type="match status" value="1"/>
</dbReference>
<evidence type="ECO:0000259" key="9">
    <source>
        <dbReference type="PROSITE" id="PS50823"/>
    </source>
</evidence>
<comment type="subunit">
    <text evidence="6">Monomer.</text>
</comment>
<dbReference type="SUPFAM" id="SSF52540">
    <property type="entry name" value="P-loop containing nucleoside triphosphate hydrolases"/>
    <property type="match status" value="1"/>
</dbReference>
<feature type="region of interest" description="G3" evidence="7">
    <location>
        <begin position="69"/>
        <end position="72"/>
    </location>
</feature>
<evidence type="ECO:0000313" key="12">
    <source>
        <dbReference type="Proteomes" id="UP001553031"/>
    </source>
</evidence>
<proteinExistence type="inferred from homology"/>
<feature type="region of interest" description="G4" evidence="7">
    <location>
        <begin position="133"/>
        <end position="136"/>
    </location>
</feature>
<comment type="subcellular location">
    <subcellularLocation>
        <location evidence="6">Cytoplasm</location>
    </subcellularLocation>
    <subcellularLocation>
        <location evidence="6">Cell membrane</location>
        <topology evidence="6">Peripheral membrane protein</topology>
    </subcellularLocation>
</comment>
<evidence type="ECO:0000256" key="8">
    <source>
        <dbReference type="SAM" id="MobiDB-lite"/>
    </source>
</evidence>
<evidence type="ECO:0000256" key="1">
    <source>
        <dbReference type="ARBA" id="ARBA00007921"/>
    </source>
</evidence>
<dbReference type="InterPro" id="IPR015946">
    <property type="entry name" value="KH_dom-like_a/b"/>
</dbReference>
<keyword evidence="3 6" id="KW-0547">Nucleotide-binding</keyword>
<name>A0ABV3KAQ8_9MICC</name>
<comment type="similarity">
    <text evidence="1 6 7">Belongs to the TRAFAC class TrmE-Era-EngA-EngB-Septin-like GTPase superfamily. Era GTPase family.</text>
</comment>
<protein>
    <recommendedName>
        <fullName evidence="2 6">GTPase Era</fullName>
    </recommendedName>
</protein>
<reference evidence="11 12" key="1">
    <citation type="submission" date="2024-06" db="EMBL/GenBank/DDBJ databases">
        <title>The Natural Products Discovery Center: Release of the First 8490 Sequenced Strains for Exploring Actinobacteria Biosynthetic Diversity.</title>
        <authorList>
            <person name="Kalkreuter E."/>
            <person name="Kautsar S.A."/>
            <person name="Yang D."/>
            <person name="Bader C.D."/>
            <person name="Teijaro C.N."/>
            <person name="Fluegel L."/>
            <person name="Davis C.M."/>
            <person name="Simpson J.R."/>
            <person name="Lauterbach L."/>
            <person name="Steele A.D."/>
            <person name="Gui C."/>
            <person name="Meng S."/>
            <person name="Li G."/>
            <person name="Viehrig K."/>
            <person name="Ye F."/>
            <person name="Su P."/>
            <person name="Kiefer A.F."/>
            <person name="Nichols A."/>
            <person name="Cepeda A.J."/>
            <person name="Yan W."/>
            <person name="Fan B."/>
            <person name="Jiang Y."/>
            <person name="Adhikari A."/>
            <person name="Zheng C.-J."/>
            <person name="Schuster L."/>
            <person name="Cowan T.M."/>
            <person name="Smanski M.J."/>
            <person name="Chevrette M.G."/>
            <person name="De Carvalho L.P.S."/>
            <person name="Shen B."/>
        </authorList>
    </citation>
    <scope>NUCLEOTIDE SEQUENCE [LARGE SCALE GENOMIC DNA]</scope>
    <source>
        <strain evidence="11 12">NPDC079179</strain>
    </source>
</reference>
<feature type="region of interest" description="G2" evidence="7">
    <location>
        <begin position="48"/>
        <end position="52"/>
    </location>
</feature>
<feature type="region of interest" description="G5" evidence="7">
    <location>
        <begin position="203"/>
        <end position="205"/>
    </location>
</feature>
<comment type="caution">
    <text evidence="11">The sequence shown here is derived from an EMBL/GenBank/DDBJ whole genome shotgun (WGS) entry which is preliminary data.</text>
</comment>
<dbReference type="SUPFAM" id="SSF54814">
    <property type="entry name" value="Prokaryotic type KH domain (KH-domain type II)"/>
    <property type="match status" value="1"/>
</dbReference>
<dbReference type="CDD" id="cd22534">
    <property type="entry name" value="KH-II_Era"/>
    <property type="match status" value="1"/>
</dbReference>
<dbReference type="PANTHER" id="PTHR42698:SF1">
    <property type="entry name" value="GTPASE ERA, MITOCHONDRIAL"/>
    <property type="match status" value="1"/>
</dbReference>
<feature type="domain" description="Era-type G" evidence="10">
    <location>
        <begin position="14"/>
        <end position="224"/>
    </location>
</feature>
<dbReference type="Gene3D" id="3.30.300.20">
    <property type="match status" value="1"/>
</dbReference>
<evidence type="ECO:0000259" key="10">
    <source>
        <dbReference type="PROSITE" id="PS51713"/>
    </source>
</evidence>
<evidence type="ECO:0000256" key="5">
    <source>
        <dbReference type="ARBA" id="ARBA00023134"/>
    </source>
</evidence>
<dbReference type="PROSITE" id="PS51713">
    <property type="entry name" value="G_ERA"/>
    <property type="match status" value="1"/>
</dbReference>
<feature type="binding site" evidence="6">
    <location>
        <begin position="22"/>
        <end position="29"/>
    </location>
    <ligand>
        <name>GTP</name>
        <dbReference type="ChEBI" id="CHEBI:37565"/>
    </ligand>
</feature>
<dbReference type="Pfam" id="PF07650">
    <property type="entry name" value="KH_2"/>
    <property type="match status" value="1"/>
</dbReference>
<dbReference type="InterPro" id="IPR006073">
    <property type="entry name" value="GTP-bd"/>
</dbReference>
<evidence type="ECO:0000256" key="6">
    <source>
        <dbReference type="HAMAP-Rule" id="MF_00367"/>
    </source>
</evidence>
<keyword evidence="4 6" id="KW-0694">RNA-binding</keyword>
<dbReference type="HAMAP" id="MF_00367">
    <property type="entry name" value="GTPase_Era"/>
    <property type="match status" value="1"/>
</dbReference>
<sequence>MMQDTTAEHGADFRAGFAVFVGRPNVGKSTLTNALVGRKVAITSNRPQTTRHTIRGIVHRPDGQLILVDTPGLHRPRTLLGQRLNDVVAETLSQVDVIGFCVPADQKVGPGDRFIAQQVVAAVSSTPVVAIVTKADLVPQDRLAEQLIAVSELGREVVSEERAQREARRRRRAAASSGGTGSRSEKAPATEDQDAGWAHVIPVSATDGYQMDELAELLVSLMPVSPPLYPEGDLTDEPEVTMMAELIREAALEGVHDELPHSLAVVVDEVSEREGRSPENPMLDVHASVYVERSSQKAIVIGKRGARLREIGTKAREQIEALLGTRIYLDLHVKVAKEWQRDPKQLSKLGF</sequence>
<dbReference type="PROSITE" id="PS50823">
    <property type="entry name" value="KH_TYPE_2"/>
    <property type="match status" value="1"/>
</dbReference>
<organism evidence="11 12">
    <name type="scientific">Kocuria salsicia</name>
    <dbReference type="NCBI Taxonomy" id="664639"/>
    <lineage>
        <taxon>Bacteria</taxon>
        <taxon>Bacillati</taxon>
        <taxon>Actinomycetota</taxon>
        <taxon>Actinomycetes</taxon>
        <taxon>Micrococcales</taxon>
        <taxon>Micrococcaceae</taxon>
        <taxon>Kocuria</taxon>
    </lineage>
</organism>
<dbReference type="InterPro" id="IPR030388">
    <property type="entry name" value="G_ERA_dom"/>
</dbReference>
<dbReference type="InterPro" id="IPR005662">
    <property type="entry name" value="GTPase_Era-like"/>
</dbReference>
<comment type="function">
    <text evidence="6">An essential GTPase that binds both GDP and GTP, with rapid nucleotide exchange. Plays a role in 16S rRNA processing and 30S ribosomal subunit biogenesis and possibly also in cell cycle regulation and energy metabolism.</text>
</comment>
<dbReference type="Gene3D" id="3.40.50.300">
    <property type="entry name" value="P-loop containing nucleotide triphosphate hydrolases"/>
    <property type="match status" value="1"/>
</dbReference>